<keyword evidence="1" id="KW-0812">Transmembrane</keyword>
<accession>A0A0X8HAW0</accession>
<keyword evidence="1" id="KW-0472">Membrane</keyword>
<feature type="transmembrane region" description="Helical" evidence="1">
    <location>
        <begin position="38"/>
        <end position="59"/>
    </location>
</feature>
<evidence type="ECO:0000313" key="3">
    <source>
        <dbReference type="Proteomes" id="UP000063387"/>
    </source>
</evidence>
<sequence>MAKSSFDTLRVLAIASQALGFILIITLETVMGDAARPWQGATLAVMVLCALCLALARLYRRNKARKAMDRRLADDDDDT</sequence>
<dbReference type="EMBL" id="CP014226">
    <property type="protein sequence ID" value="AMC99260.1"/>
    <property type="molecule type" value="Genomic_DNA"/>
</dbReference>
<gene>
    <name evidence="2" type="ORF">LOKO_00162</name>
</gene>
<dbReference type="STRING" id="507626.LOKO_00162"/>
<evidence type="ECO:0000313" key="2">
    <source>
        <dbReference type="EMBL" id="AMC99260.1"/>
    </source>
</evidence>
<dbReference type="OrthoDB" id="6174417at2"/>
<dbReference type="RefSeq" id="WP_066443740.1">
    <property type="nucleotide sequence ID" value="NZ_CP014226.1"/>
</dbReference>
<dbReference type="KEGG" id="hco:LOKO_00162"/>
<organism evidence="2 3">
    <name type="scientific">Halomonas chromatireducens</name>
    <dbReference type="NCBI Taxonomy" id="507626"/>
    <lineage>
        <taxon>Bacteria</taxon>
        <taxon>Pseudomonadati</taxon>
        <taxon>Pseudomonadota</taxon>
        <taxon>Gammaproteobacteria</taxon>
        <taxon>Oceanospirillales</taxon>
        <taxon>Halomonadaceae</taxon>
        <taxon>Halomonas</taxon>
    </lineage>
</organism>
<keyword evidence="3" id="KW-1185">Reference proteome</keyword>
<dbReference type="PATRIC" id="fig|507626.3.peg.158"/>
<reference evidence="2 3" key="1">
    <citation type="journal article" date="2016" name="Genome Announc.">
        <title>Draft Genome Sequence of 'Halomonas chromatireducens' Strain AGD 8-3, a Haloalkaliphilic Chromate- and Selenite-Reducing Gammaproteobacterium.</title>
        <authorList>
            <person name="Sharko F.S."/>
            <person name="Shapovalova A.A."/>
            <person name="Tsygankova S.V."/>
            <person name="Komova A.V."/>
            <person name="Boulygina E.S."/>
            <person name="Teslyuk A.B."/>
            <person name="Gotovtsev P.M."/>
            <person name="Namsaraev Z.B."/>
            <person name="Khijniak T.V."/>
            <person name="Nedoluzhko A.V."/>
            <person name="Vasilov R.G."/>
        </authorList>
    </citation>
    <scope>NUCLEOTIDE SEQUENCE [LARGE SCALE GENOMIC DNA]</scope>
    <source>
        <strain evidence="2 3">AGD 8-3</strain>
    </source>
</reference>
<keyword evidence="1" id="KW-1133">Transmembrane helix</keyword>
<name>A0A0X8HAW0_9GAMM</name>
<dbReference type="AlphaFoldDB" id="A0A0X8HAW0"/>
<dbReference type="Proteomes" id="UP000063387">
    <property type="component" value="Chromosome"/>
</dbReference>
<feature type="transmembrane region" description="Helical" evidence="1">
    <location>
        <begin position="12"/>
        <end position="32"/>
    </location>
</feature>
<protein>
    <submittedName>
        <fullName evidence="2">Uncharacterized protein</fullName>
    </submittedName>
</protein>
<reference evidence="2 3" key="2">
    <citation type="submission" date="2016-02" db="EMBL/GenBank/DDBJ databases">
        <authorList>
            <person name="Wen L."/>
            <person name="He K."/>
            <person name="Yang H."/>
        </authorList>
    </citation>
    <scope>NUCLEOTIDE SEQUENCE [LARGE SCALE GENOMIC DNA]</scope>
    <source>
        <strain evidence="2 3">AGD 8-3</strain>
    </source>
</reference>
<proteinExistence type="predicted"/>
<evidence type="ECO:0000256" key="1">
    <source>
        <dbReference type="SAM" id="Phobius"/>
    </source>
</evidence>